<evidence type="ECO:0000313" key="14">
    <source>
        <dbReference type="Proteomes" id="UP000030518"/>
    </source>
</evidence>
<feature type="binding site" evidence="9">
    <location>
        <begin position="131"/>
        <end position="133"/>
    </location>
    <ligand>
        <name>2-[(2R,5Z)-2-carboxy-4-methylthiazol-5(2H)-ylidene]ethyl phosphate</name>
        <dbReference type="ChEBI" id="CHEBI:62899"/>
    </ligand>
</feature>
<comment type="catalytic activity">
    <reaction evidence="6 9 10">
        <text>4-methyl-5-(2-phosphooxyethyl)-thiazole + 4-amino-2-methyl-5-(diphosphooxymethyl)pyrimidine + H(+) = thiamine phosphate + diphosphate</text>
        <dbReference type="Rhea" id="RHEA:22328"/>
        <dbReference type="ChEBI" id="CHEBI:15378"/>
        <dbReference type="ChEBI" id="CHEBI:33019"/>
        <dbReference type="ChEBI" id="CHEBI:37575"/>
        <dbReference type="ChEBI" id="CHEBI:57841"/>
        <dbReference type="ChEBI" id="CHEBI:58296"/>
        <dbReference type="EC" id="2.5.1.3"/>
    </reaction>
</comment>
<keyword evidence="14" id="KW-1185">Reference proteome</keyword>
<dbReference type="UniPathway" id="UPA00060">
    <property type="reaction ID" value="UER00141"/>
</dbReference>
<feature type="binding site" evidence="9">
    <location>
        <position position="104"/>
    </location>
    <ligand>
        <name>4-amino-2-methyl-5-(diphosphooxymethyl)pyrimidine</name>
        <dbReference type="ChEBI" id="CHEBI:57841"/>
    </ligand>
</feature>
<dbReference type="GO" id="GO:0009228">
    <property type="term" value="P:thiamine biosynthetic process"/>
    <property type="evidence" value="ECO:0007669"/>
    <property type="project" value="UniProtKB-KW"/>
</dbReference>
<keyword evidence="3 9" id="KW-0479">Metal-binding</keyword>
<accession>A0A0A2WZ82</accession>
<dbReference type="Gene3D" id="3.20.20.70">
    <property type="entry name" value="Aldolase class I"/>
    <property type="match status" value="1"/>
</dbReference>
<evidence type="ECO:0000256" key="3">
    <source>
        <dbReference type="ARBA" id="ARBA00022723"/>
    </source>
</evidence>
<organism evidence="13 14">
    <name type="scientific">Lysobacter dokdonensis DS-58</name>
    <dbReference type="NCBI Taxonomy" id="1300345"/>
    <lineage>
        <taxon>Bacteria</taxon>
        <taxon>Pseudomonadati</taxon>
        <taxon>Pseudomonadota</taxon>
        <taxon>Gammaproteobacteria</taxon>
        <taxon>Lysobacterales</taxon>
        <taxon>Lysobacteraceae</taxon>
        <taxon>Noviluteimonas</taxon>
    </lineage>
</organism>
<dbReference type="RefSeq" id="WP_036170768.1">
    <property type="nucleotide sequence ID" value="NZ_JRKJ01000021.1"/>
</dbReference>
<dbReference type="GO" id="GO:0000287">
    <property type="term" value="F:magnesium ion binding"/>
    <property type="evidence" value="ECO:0007669"/>
    <property type="project" value="UniProtKB-UniRule"/>
</dbReference>
<feature type="binding site" evidence="9">
    <location>
        <position position="85"/>
    </location>
    <ligand>
        <name>Mg(2+)</name>
        <dbReference type="ChEBI" id="CHEBI:18420"/>
    </ligand>
</feature>
<dbReference type="GO" id="GO:0005737">
    <property type="term" value="C:cytoplasm"/>
    <property type="evidence" value="ECO:0007669"/>
    <property type="project" value="TreeGrafter"/>
</dbReference>
<feature type="binding site" evidence="9">
    <location>
        <position position="65"/>
    </location>
    <ligand>
        <name>4-amino-2-methyl-5-(diphosphooxymethyl)pyrimidine</name>
        <dbReference type="ChEBI" id="CHEBI:57841"/>
    </ligand>
</feature>
<keyword evidence="4 9" id="KW-0460">Magnesium</keyword>
<comment type="function">
    <text evidence="9">Condenses 4-methyl-5-(beta-hydroxyethyl)thiazole monophosphate (THZ-P) and 2-methyl-4-amino-5-hydroxymethyl pyrimidine pyrophosphate (HMP-PP) to form thiamine monophosphate (TMP).</text>
</comment>
<dbReference type="CDD" id="cd00564">
    <property type="entry name" value="TMP_TenI"/>
    <property type="match status" value="1"/>
</dbReference>
<dbReference type="InterPro" id="IPR036206">
    <property type="entry name" value="ThiamineP_synth_sf"/>
</dbReference>
<dbReference type="InterPro" id="IPR013785">
    <property type="entry name" value="Aldolase_TIM"/>
</dbReference>
<dbReference type="Pfam" id="PF02581">
    <property type="entry name" value="TMP-TENI"/>
    <property type="match status" value="1"/>
</dbReference>
<comment type="pathway">
    <text evidence="1 9 11">Cofactor biosynthesis; thiamine diphosphate biosynthesis; thiamine phosphate from 4-amino-2-methyl-5-diphosphomethylpyrimidine and 4-methyl-5-(2-phosphoethyl)-thiazole: step 1/1.</text>
</comment>
<evidence type="ECO:0000259" key="12">
    <source>
        <dbReference type="Pfam" id="PF02581"/>
    </source>
</evidence>
<gene>
    <name evidence="9" type="primary">thiE</name>
    <name evidence="13" type="ORF">LF41_1649</name>
</gene>
<sequence length="205" mass="21547">MQAGLYLITPDEPDTQRLLERVRPLLPFAELLQYRNKSAETDLRAEQAAALAPLCRAAGVPFIVNDDARLAARVRASGVHLGEHDGTVAAARALLGQNAIIGVSCYDDLQRARKAAEDDADYIAFGAFFPSATKPNARRATPALLAAAGTFGLPMVAIGGITADNAPPLLEAGADLLAVVGGVFDAPDPVAAAREFRALFTESRP</sequence>
<dbReference type="AlphaFoldDB" id="A0A0A2WZ82"/>
<feature type="binding site" evidence="9">
    <location>
        <begin position="33"/>
        <end position="37"/>
    </location>
    <ligand>
        <name>4-amino-2-methyl-5-(diphosphooxymethyl)pyrimidine</name>
        <dbReference type="ChEBI" id="CHEBI:57841"/>
    </ligand>
</feature>
<evidence type="ECO:0000256" key="5">
    <source>
        <dbReference type="ARBA" id="ARBA00022977"/>
    </source>
</evidence>
<dbReference type="InterPro" id="IPR022998">
    <property type="entry name" value="ThiamineP_synth_TenI"/>
</dbReference>
<comment type="caution">
    <text evidence="13">The sequence shown here is derived from an EMBL/GenBank/DDBJ whole genome shotgun (WGS) entry which is preliminary data.</text>
</comment>
<dbReference type="InterPro" id="IPR034291">
    <property type="entry name" value="TMP_synthase"/>
</dbReference>
<dbReference type="eggNOG" id="COG0352">
    <property type="taxonomic scope" value="Bacteria"/>
</dbReference>
<evidence type="ECO:0000256" key="1">
    <source>
        <dbReference type="ARBA" id="ARBA00005165"/>
    </source>
</evidence>
<dbReference type="STRING" id="1300345.LF41_1649"/>
<evidence type="ECO:0000256" key="10">
    <source>
        <dbReference type="RuleBase" id="RU003826"/>
    </source>
</evidence>
<evidence type="ECO:0000256" key="11">
    <source>
        <dbReference type="RuleBase" id="RU004253"/>
    </source>
</evidence>
<dbReference type="PATRIC" id="fig|1300345.3.peg.2718"/>
<dbReference type="GO" id="GO:0004789">
    <property type="term" value="F:thiamine-phosphate diphosphorylase activity"/>
    <property type="evidence" value="ECO:0007669"/>
    <property type="project" value="UniProtKB-UniRule"/>
</dbReference>
<dbReference type="HAMAP" id="MF_00097">
    <property type="entry name" value="TMP_synthase"/>
    <property type="match status" value="1"/>
</dbReference>
<evidence type="ECO:0000256" key="6">
    <source>
        <dbReference type="ARBA" id="ARBA00047334"/>
    </source>
</evidence>
<comment type="catalytic activity">
    <reaction evidence="7 9 10">
        <text>2-(2-carboxy-4-methylthiazol-5-yl)ethyl phosphate + 4-amino-2-methyl-5-(diphosphooxymethyl)pyrimidine + 2 H(+) = thiamine phosphate + CO2 + diphosphate</text>
        <dbReference type="Rhea" id="RHEA:47848"/>
        <dbReference type="ChEBI" id="CHEBI:15378"/>
        <dbReference type="ChEBI" id="CHEBI:16526"/>
        <dbReference type="ChEBI" id="CHEBI:33019"/>
        <dbReference type="ChEBI" id="CHEBI:37575"/>
        <dbReference type="ChEBI" id="CHEBI:57841"/>
        <dbReference type="ChEBI" id="CHEBI:62890"/>
        <dbReference type="EC" id="2.5.1.3"/>
    </reaction>
</comment>
<keyword evidence="5 9" id="KW-0784">Thiamine biosynthesis</keyword>
<dbReference type="PANTHER" id="PTHR20857">
    <property type="entry name" value="THIAMINE-PHOSPHATE PYROPHOSPHORYLASE"/>
    <property type="match status" value="1"/>
</dbReference>
<evidence type="ECO:0000313" key="13">
    <source>
        <dbReference type="EMBL" id="KGQ18294.1"/>
    </source>
</evidence>
<feature type="binding site" evidence="9">
    <location>
        <position position="134"/>
    </location>
    <ligand>
        <name>4-amino-2-methyl-5-(diphosphooxymethyl)pyrimidine</name>
        <dbReference type="ChEBI" id="CHEBI:57841"/>
    </ligand>
</feature>
<feature type="binding site" evidence="9">
    <location>
        <position position="160"/>
    </location>
    <ligand>
        <name>2-[(2R,5Z)-2-carboxy-4-methylthiazol-5(2H)-ylidene]ethyl phosphate</name>
        <dbReference type="ChEBI" id="CHEBI:62899"/>
    </ligand>
</feature>
<evidence type="ECO:0000256" key="2">
    <source>
        <dbReference type="ARBA" id="ARBA00022679"/>
    </source>
</evidence>
<dbReference type="PANTHER" id="PTHR20857:SF15">
    <property type="entry name" value="THIAMINE-PHOSPHATE SYNTHASE"/>
    <property type="match status" value="1"/>
</dbReference>
<comment type="similarity">
    <text evidence="9 10">Belongs to the thiamine-phosphate synthase family.</text>
</comment>
<evidence type="ECO:0000256" key="8">
    <source>
        <dbReference type="ARBA" id="ARBA00047883"/>
    </source>
</evidence>
<dbReference type="EMBL" id="JRKJ01000021">
    <property type="protein sequence ID" value="KGQ18294.1"/>
    <property type="molecule type" value="Genomic_DNA"/>
</dbReference>
<evidence type="ECO:0000256" key="4">
    <source>
        <dbReference type="ARBA" id="ARBA00022842"/>
    </source>
</evidence>
<evidence type="ECO:0000256" key="9">
    <source>
        <dbReference type="HAMAP-Rule" id="MF_00097"/>
    </source>
</evidence>
<feature type="binding site" evidence="9">
    <location>
        <position position="66"/>
    </location>
    <ligand>
        <name>Mg(2+)</name>
        <dbReference type="ChEBI" id="CHEBI:18420"/>
    </ligand>
</feature>
<comment type="cofactor">
    <cofactor evidence="9">
        <name>Mg(2+)</name>
        <dbReference type="ChEBI" id="CHEBI:18420"/>
    </cofactor>
    <text evidence="9">Binds 1 Mg(2+) ion per subunit.</text>
</comment>
<dbReference type="SUPFAM" id="SSF51391">
    <property type="entry name" value="Thiamin phosphate synthase"/>
    <property type="match status" value="1"/>
</dbReference>
<protein>
    <recommendedName>
        <fullName evidence="9">Thiamine-phosphate synthase</fullName>
        <shortName evidence="9">TP synthase</shortName>
        <shortName evidence="9">TPS</shortName>
        <ecNumber evidence="9">2.5.1.3</ecNumber>
    </recommendedName>
    <alternativeName>
        <fullName evidence="9">Thiamine-phosphate pyrophosphorylase</fullName>
        <shortName evidence="9">TMP pyrophosphorylase</shortName>
        <shortName evidence="9">TMP-PPase</shortName>
    </alternativeName>
</protein>
<keyword evidence="2 9" id="KW-0808">Transferase</keyword>
<reference evidence="13 14" key="1">
    <citation type="submission" date="2014-09" db="EMBL/GenBank/DDBJ databases">
        <title>Genome sequences of Lysobacter dokdonensis DS-58.</title>
        <authorList>
            <person name="Kim J.F."/>
            <person name="Kwak M.-J."/>
        </authorList>
    </citation>
    <scope>NUCLEOTIDE SEQUENCE [LARGE SCALE GENOMIC DNA]</scope>
    <source>
        <strain evidence="13 14">DS-58</strain>
    </source>
</reference>
<comment type="catalytic activity">
    <reaction evidence="8 9 10">
        <text>2-[(2R,5Z)-2-carboxy-4-methylthiazol-5(2H)-ylidene]ethyl phosphate + 4-amino-2-methyl-5-(diphosphooxymethyl)pyrimidine + 2 H(+) = thiamine phosphate + CO2 + diphosphate</text>
        <dbReference type="Rhea" id="RHEA:47844"/>
        <dbReference type="ChEBI" id="CHEBI:15378"/>
        <dbReference type="ChEBI" id="CHEBI:16526"/>
        <dbReference type="ChEBI" id="CHEBI:33019"/>
        <dbReference type="ChEBI" id="CHEBI:37575"/>
        <dbReference type="ChEBI" id="CHEBI:57841"/>
        <dbReference type="ChEBI" id="CHEBI:62899"/>
        <dbReference type="EC" id="2.5.1.3"/>
    </reaction>
</comment>
<dbReference type="Proteomes" id="UP000030518">
    <property type="component" value="Unassembled WGS sequence"/>
</dbReference>
<dbReference type="GO" id="GO:0009229">
    <property type="term" value="P:thiamine diphosphate biosynthetic process"/>
    <property type="evidence" value="ECO:0007669"/>
    <property type="project" value="UniProtKB-UniRule"/>
</dbReference>
<comment type="caution">
    <text evidence="9">Lacks conserved residue(s) required for the propagation of feature annotation.</text>
</comment>
<feature type="domain" description="Thiamine phosphate synthase/TenI" evidence="12">
    <location>
        <begin position="5"/>
        <end position="182"/>
    </location>
</feature>
<evidence type="ECO:0000256" key="7">
    <source>
        <dbReference type="ARBA" id="ARBA00047851"/>
    </source>
</evidence>
<name>A0A0A2WZ82_9GAMM</name>
<proteinExistence type="inferred from homology"/>
<dbReference type="NCBIfam" id="TIGR00693">
    <property type="entry name" value="thiE"/>
    <property type="match status" value="1"/>
</dbReference>
<dbReference type="EC" id="2.5.1.3" evidence="9"/>